<dbReference type="EMBL" id="BAAFRS010000099">
    <property type="protein sequence ID" value="GAB1222234.1"/>
    <property type="molecule type" value="Genomic_DNA"/>
</dbReference>
<dbReference type="Proteomes" id="UP001628156">
    <property type="component" value="Unassembled WGS sequence"/>
</dbReference>
<comment type="caution">
    <text evidence="1">The sequence shown here is derived from an EMBL/GenBank/DDBJ whole genome shotgun (WGS) entry which is preliminary data.</text>
</comment>
<evidence type="ECO:0000313" key="2">
    <source>
        <dbReference type="Proteomes" id="UP001628156"/>
    </source>
</evidence>
<reference evidence="1 2" key="1">
    <citation type="journal article" date="2019" name="PLoS Negl. Trop. Dis.">
        <title>Whole genome sequencing of Entamoeba nuttalli reveals mammalian host-related molecular signatures and a novel octapeptide-repeat surface protein.</title>
        <authorList>
            <person name="Tanaka M."/>
            <person name="Makiuchi T."/>
            <person name="Komiyama T."/>
            <person name="Shiina T."/>
            <person name="Osaki K."/>
            <person name="Tachibana H."/>
        </authorList>
    </citation>
    <scope>NUCLEOTIDE SEQUENCE [LARGE SCALE GENOMIC DNA]</scope>
    <source>
        <strain evidence="1 2">P19-061405</strain>
    </source>
</reference>
<organism evidence="1 2">
    <name type="scientific">Entamoeba nuttalli</name>
    <dbReference type="NCBI Taxonomy" id="412467"/>
    <lineage>
        <taxon>Eukaryota</taxon>
        <taxon>Amoebozoa</taxon>
        <taxon>Evosea</taxon>
        <taxon>Archamoebae</taxon>
        <taxon>Mastigamoebida</taxon>
        <taxon>Entamoebidae</taxon>
        <taxon>Entamoeba</taxon>
    </lineage>
</organism>
<keyword evidence="2" id="KW-1185">Reference proteome</keyword>
<evidence type="ECO:0000313" key="1">
    <source>
        <dbReference type="EMBL" id="GAB1222234.1"/>
    </source>
</evidence>
<sequence>MDNSLHPVTSVSPKLNKNEQEKMRKYNSVHLENLREILYISLLNNWGFSFVFVKPKKFNIHTVLPFIHISKCIDPFGNIVFCYDELRNEAIRLKVGEGKKDMERRITQYIKTQSNNILVDCILSMKFVTATEKKSTKAITVNTSIPSIRKIDQISIFDGTSHWSISLKDKSTVAFLDAIHKEIFENAIKVNLWLIPLTIPIDSILQYIPNIIPIN</sequence>
<protein>
    <submittedName>
        <fullName evidence="1">Uncharacterized protein</fullName>
    </submittedName>
</protein>
<proteinExistence type="predicted"/>
<name>A0ABQ0DHA1_9EUKA</name>
<accession>A0ABQ0DHA1</accession>
<gene>
    <name evidence="1" type="ORF">ENUP19_0099G0028</name>
</gene>